<organism evidence="2 3">
    <name type="scientific">Microbulbifer marinus</name>
    <dbReference type="NCBI Taxonomy" id="658218"/>
    <lineage>
        <taxon>Bacteria</taxon>
        <taxon>Pseudomonadati</taxon>
        <taxon>Pseudomonadota</taxon>
        <taxon>Gammaproteobacteria</taxon>
        <taxon>Cellvibrionales</taxon>
        <taxon>Microbulbiferaceae</taxon>
        <taxon>Microbulbifer</taxon>
    </lineage>
</organism>
<reference evidence="3" key="1">
    <citation type="submission" date="2016-10" db="EMBL/GenBank/DDBJ databases">
        <authorList>
            <person name="Varghese N."/>
            <person name="Submissions S."/>
        </authorList>
    </citation>
    <scope>NUCLEOTIDE SEQUENCE [LARGE SCALE GENOMIC DNA]</scope>
    <source>
        <strain evidence="3">CGMCC 1.10657</strain>
    </source>
</reference>
<keyword evidence="1" id="KW-0812">Transmembrane</keyword>
<feature type="transmembrane region" description="Helical" evidence="1">
    <location>
        <begin position="214"/>
        <end position="233"/>
    </location>
</feature>
<dbReference type="EMBL" id="FNQO01000005">
    <property type="protein sequence ID" value="SEA44765.1"/>
    <property type="molecule type" value="Genomic_DNA"/>
</dbReference>
<feature type="transmembrane region" description="Helical" evidence="1">
    <location>
        <begin position="335"/>
        <end position="354"/>
    </location>
</feature>
<dbReference type="STRING" id="658218.SAMN05216562_3136"/>
<feature type="transmembrane region" description="Helical" evidence="1">
    <location>
        <begin position="89"/>
        <end position="108"/>
    </location>
</feature>
<feature type="transmembrane region" description="Helical" evidence="1">
    <location>
        <begin position="12"/>
        <end position="35"/>
    </location>
</feature>
<dbReference type="Proteomes" id="UP000198658">
    <property type="component" value="Unassembled WGS sequence"/>
</dbReference>
<dbReference type="InterPro" id="IPR010266">
    <property type="entry name" value="NnrS"/>
</dbReference>
<keyword evidence="3" id="KW-1185">Reference proteome</keyword>
<feature type="transmembrane region" description="Helical" evidence="1">
    <location>
        <begin position="47"/>
        <end position="77"/>
    </location>
</feature>
<dbReference type="OrthoDB" id="6372248at2"/>
<protein>
    <submittedName>
        <fullName evidence="2">Uncharacterized protein involved in response to NO</fullName>
    </submittedName>
</protein>
<dbReference type="Pfam" id="PF05940">
    <property type="entry name" value="NnrS"/>
    <property type="match status" value="1"/>
</dbReference>
<evidence type="ECO:0000313" key="3">
    <source>
        <dbReference type="Proteomes" id="UP000198658"/>
    </source>
</evidence>
<feature type="transmembrane region" description="Helical" evidence="1">
    <location>
        <begin position="305"/>
        <end position="323"/>
    </location>
</feature>
<keyword evidence="1" id="KW-1133">Transmembrane helix</keyword>
<sequence>MLRYPTQKLFFTSATVLAIVGPWLLLLTLTGQLGLQFTVATHAKSMLFGFVGALIAGYLAGRQSLAALLLLYGTWILGRVLEVVSGESLAAAIAYSTFGAFLAILIVPKFRAAKQWRNKTMMPLIAVIGCFPFASETIPRLTDSVKLANTSFVLMISALMFFIGGRVIIPSLTRGYADTGLALTHRVQPHLEATVLALLFGAILASVFSAAAPWIALPSVAAALLILVRLYRWQPHKLSIRYSSLWALITGYVWLALGILAFSLALLIKHPVQPSLHVITIGALGTLSSTIILRFCVTNSEPNSRWHYVPVFLLTGATLARYAKDFLPENSVDLLLVSASLWSLNFAIILVGAVRRSFVNRTSGRPLILQH</sequence>
<evidence type="ECO:0000313" key="2">
    <source>
        <dbReference type="EMBL" id="SEA44765.1"/>
    </source>
</evidence>
<dbReference type="RefSeq" id="WP_091390843.1">
    <property type="nucleotide sequence ID" value="NZ_FNQO01000005.1"/>
</dbReference>
<name>A0A1H4B962_9GAMM</name>
<dbReference type="AlphaFoldDB" id="A0A1H4B962"/>
<gene>
    <name evidence="2" type="ORF">SAMN05216562_3136</name>
</gene>
<proteinExistence type="predicted"/>
<feature type="transmembrane region" description="Helical" evidence="1">
    <location>
        <begin position="274"/>
        <end position="293"/>
    </location>
</feature>
<feature type="transmembrane region" description="Helical" evidence="1">
    <location>
        <begin position="150"/>
        <end position="169"/>
    </location>
</feature>
<evidence type="ECO:0000256" key="1">
    <source>
        <dbReference type="SAM" id="Phobius"/>
    </source>
</evidence>
<accession>A0A1H4B962</accession>
<keyword evidence="1" id="KW-0472">Membrane</keyword>
<feature type="transmembrane region" description="Helical" evidence="1">
    <location>
        <begin position="245"/>
        <end position="268"/>
    </location>
</feature>